<evidence type="ECO:0000313" key="1">
    <source>
        <dbReference type="EMBL" id="AEB08025.1"/>
    </source>
</evidence>
<dbReference type="EMBL" id="CP002629">
    <property type="protein sequence ID" value="AEB08025.1"/>
    <property type="molecule type" value="Genomic_DNA"/>
</dbReference>
<dbReference type="OrthoDB" id="1757142at2"/>
<keyword evidence="2" id="KW-1185">Reference proteome</keyword>
<dbReference type="HOGENOM" id="CLU_033888_0_0_7"/>
<evidence type="ECO:0008006" key="3">
    <source>
        <dbReference type="Google" id="ProtNLM"/>
    </source>
</evidence>
<reference evidence="1 2" key="1">
    <citation type="journal article" date="2011" name="Stand. Genomic Sci.">
        <title>Complete genome sequence of the acetate-degrading sulfate reducer Desulfobacca acetoxidans type strain (ASRB2).</title>
        <authorList>
            <person name="Goker M."/>
            <person name="Teshima H."/>
            <person name="Lapidus A."/>
            <person name="Nolan M."/>
            <person name="Lucas S."/>
            <person name="Hammon N."/>
            <person name="Deshpande S."/>
            <person name="Cheng J.F."/>
            <person name="Tapia R."/>
            <person name="Han C."/>
            <person name="Goodwin L."/>
            <person name="Pitluck S."/>
            <person name="Huntemann M."/>
            <person name="Liolios K."/>
            <person name="Ivanova N."/>
            <person name="Pagani I."/>
            <person name="Mavromatis K."/>
            <person name="Ovchinikova G."/>
            <person name="Pati A."/>
            <person name="Chen A."/>
            <person name="Palaniappan K."/>
            <person name="Land M."/>
            <person name="Hauser L."/>
            <person name="Brambilla E.M."/>
            <person name="Rohde M."/>
            <person name="Spring S."/>
            <person name="Detter J.C."/>
            <person name="Woyke T."/>
            <person name="Bristow J."/>
            <person name="Eisen J.A."/>
            <person name="Markowitz V."/>
            <person name="Hugenholtz P."/>
            <person name="Kyrpides N.C."/>
            <person name="Klenk H.P."/>
        </authorList>
    </citation>
    <scope>NUCLEOTIDE SEQUENCE [LARGE SCALE GENOMIC DNA]</scope>
    <source>
        <strain evidence="2">ATCC 700848 / DSM 11109 / ASRB2</strain>
    </source>
</reference>
<evidence type="ECO:0000313" key="2">
    <source>
        <dbReference type="Proteomes" id="UP000000483"/>
    </source>
</evidence>
<dbReference type="InterPro" id="IPR029044">
    <property type="entry name" value="Nucleotide-diphossugar_trans"/>
</dbReference>
<dbReference type="eggNOG" id="COG1216">
    <property type="taxonomic scope" value="Bacteria"/>
</dbReference>
<sequence>MRFCLAVPTYWTHPGGVGKEEVIYDHPTPLDAPGTLARFLDSLRDLSGPQMQVVIVAAAVAETLAEAVEERLCSILASLPLSCQPLLFSYSHLKKLHSFCRGRGCGDFCGLLSLSGYASIRNLTLVLANLLTAEVLVSLDDDEMLVQSDYLARIEEDYTMLAKDYEKFGLGGLYENPDGGILAAEPTDPWSFWWPKIRWMNQAWSELAAPDANLRLTPLALGGNMVLGAPLYRYLPFDPAVVRGEDVDYVINARMFQVPFFLDHKLRVLHDPPAKPHPRWLRLRQDLNRFWYTRQKLLSQESPPSMALVAPEELMPYPGNFLTEDLELRAYRAHTALALEYLEAGEEEDARQTLLNLAVMQTTPPARSVFQTYLDVVLHWRRLQSWLAAPEVREAALAAIWGQV</sequence>
<organism evidence="1 2">
    <name type="scientific">Desulfobacca acetoxidans (strain ATCC 700848 / DSM 11109 / ASRB2)</name>
    <dbReference type="NCBI Taxonomy" id="880072"/>
    <lineage>
        <taxon>Bacteria</taxon>
        <taxon>Pseudomonadati</taxon>
        <taxon>Thermodesulfobacteriota</taxon>
        <taxon>Desulfobaccia</taxon>
        <taxon>Desulfobaccales</taxon>
        <taxon>Desulfobaccaceae</taxon>
        <taxon>Desulfobacca</taxon>
    </lineage>
</organism>
<protein>
    <recommendedName>
        <fullName evidence="3">Glycosyltransferase family 2 protein</fullName>
    </recommendedName>
</protein>
<dbReference type="KEGG" id="dao:Desac_0128"/>
<dbReference type="Proteomes" id="UP000000483">
    <property type="component" value="Chromosome"/>
</dbReference>
<dbReference type="RefSeq" id="WP_013705138.1">
    <property type="nucleotide sequence ID" value="NC_015388.1"/>
</dbReference>
<dbReference type="AlphaFoldDB" id="F2NJ67"/>
<proteinExistence type="predicted"/>
<accession>F2NJ67</accession>
<dbReference type="STRING" id="880072.Desac_0128"/>
<dbReference type="SUPFAM" id="SSF53448">
    <property type="entry name" value="Nucleotide-diphospho-sugar transferases"/>
    <property type="match status" value="1"/>
</dbReference>
<name>F2NJ67_DESAR</name>
<gene>
    <name evidence="1" type="ordered locus">Desac_0128</name>
</gene>
<reference evidence="2" key="2">
    <citation type="submission" date="2011-03" db="EMBL/GenBank/DDBJ databases">
        <title>The complete genome of Desulfobacca acetoxidans DSM 11109.</title>
        <authorList>
            <consortium name="US DOE Joint Genome Institute (JGI-PGF)"/>
            <person name="Lucas S."/>
            <person name="Copeland A."/>
            <person name="Lapidus A."/>
            <person name="Bruce D."/>
            <person name="Goodwin L."/>
            <person name="Pitluck S."/>
            <person name="Peters L."/>
            <person name="Kyrpides N."/>
            <person name="Mavromatis K."/>
            <person name="Ivanova N."/>
            <person name="Ovchinnikova G."/>
            <person name="Teshima H."/>
            <person name="Detter J.C."/>
            <person name="Han C."/>
            <person name="Land M."/>
            <person name="Hauser L."/>
            <person name="Markowitz V."/>
            <person name="Cheng J.-F."/>
            <person name="Hugenholtz P."/>
            <person name="Woyke T."/>
            <person name="Wu D."/>
            <person name="Spring S."/>
            <person name="Schueler E."/>
            <person name="Brambilla E."/>
            <person name="Klenk H.-P."/>
            <person name="Eisen J.A."/>
        </authorList>
    </citation>
    <scope>NUCLEOTIDE SEQUENCE [LARGE SCALE GENOMIC DNA]</scope>
    <source>
        <strain evidence="2">ATCC 700848 / DSM 11109 / ASRB2</strain>
    </source>
</reference>